<dbReference type="Proteomes" id="UP001163603">
    <property type="component" value="Chromosome 13"/>
</dbReference>
<evidence type="ECO:0000313" key="2">
    <source>
        <dbReference type="Proteomes" id="UP001163603"/>
    </source>
</evidence>
<evidence type="ECO:0000313" key="1">
    <source>
        <dbReference type="EMBL" id="KAJ0013821.1"/>
    </source>
</evidence>
<dbReference type="EMBL" id="CM047748">
    <property type="protein sequence ID" value="KAJ0013821.1"/>
    <property type="molecule type" value="Genomic_DNA"/>
</dbReference>
<keyword evidence="2" id="KW-1185">Reference proteome</keyword>
<reference evidence="2" key="1">
    <citation type="journal article" date="2023" name="G3 (Bethesda)">
        <title>Genome assembly and association tests identify interacting loci associated with vigor, precocity, and sex in interspecific pistachio rootstocks.</title>
        <authorList>
            <person name="Palmer W."/>
            <person name="Jacygrad E."/>
            <person name="Sagayaradj S."/>
            <person name="Cavanaugh K."/>
            <person name="Han R."/>
            <person name="Bertier L."/>
            <person name="Beede B."/>
            <person name="Kafkas S."/>
            <person name="Golino D."/>
            <person name="Preece J."/>
            <person name="Michelmore R."/>
        </authorList>
    </citation>
    <scope>NUCLEOTIDE SEQUENCE [LARGE SCALE GENOMIC DNA]</scope>
</reference>
<sequence length="179" mass="19203">MLSSLFNFCISSLIDFLLQQQQLIFGSLVSSEVEACFHPRQQLIFVVSSSSSSLPSFVPDICLAGVLLVAAVPAGKALRKHGPKVLFESWWSPSAKRLSELAYAEASLGKKNATSFVQPSLLAGFSKSGDQTRFIDRSDSLTASPPSSRIDTVTSPSPHLSFKGTDRGTDYSKEAALTG</sequence>
<accession>A0ACC0XCQ7</accession>
<gene>
    <name evidence="1" type="ORF">Pint_21190</name>
</gene>
<name>A0ACC0XCQ7_9ROSI</name>
<protein>
    <submittedName>
        <fullName evidence="1">Uncharacterized protein</fullName>
    </submittedName>
</protein>
<comment type="caution">
    <text evidence="1">The sequence shown here is derived from an EMBL/GenBank/DDBJ whole genome shotgun (WGS) entry which is preliminary data.</text>
</comment>
<organism evidence="1 2">
    <name type="scientific">Pistacia integerrima</name>
    <dbReference type="NCBI Taxonomy" id="434235"/>
    <lineage>
        <taxon>Eukaryota</taxon>
        <taxon>Viridiplantae</taxon>
        <taxon>Streptophyta</taxon>
        <taxon>Embryophyta</taxon>
        <taxon>Tracheophyta</taxon>
        <taxon>Spermatophyta</taxon>
        <taxon>Magnoliopsida</taxon>
        <taxon>eudicotyledons</taxon>
        <taxon>Gunneridae</taxon>
        <taxon>Pentapetalae</taxon>
        <taxon>rosids</taxon>
        <taxon>malvids</taxon>
        <taxon>Sapindales</taxon>
        <taxon>Anacardiaceae</taxon>
        <taxon>Pistacia</taxon>
    </lineage>
</organism>
<proteinExistence type="predicted"/>